<keyword evidence="5" id="KW-1185">Reference proteome</keyword>
<gene>
    <name evidence="4" type="ORF">GQ43DRAFT_466167</name>
</gene>
<sequence length="303" mass="32980">MSTEFKNVIIIGAGGNLGPSIINAFLKHSSFNLTILTRSESKSTFPPSVKTIRADYSSLDSLTSAFKGQDVALSLVSGTALVDQQKLIDAAIAGGVKRFLPSEYGSNTRDDRVRAVVPVFEAKKKTVEYLQSKEGEIEWSSLITGPFFDWGLRVGFIGFHLPSKTATLIDGGNSPFTSTTLHKIGLSLIKILQNPDKTKNKYIYVSSFNRSQNDILSVVQKVSGEDWNVKYVKSTDLIAQGREKLGKHDFSGIADLIRGVAFGEGGLGDQRNEGLWNDTLGLEREDFEGAVRTVLGGKLVGEE</sequence>
<evidence type="ECO:0000313" key="5">
    <source>
        <dbReference type="Proteomes" id="UP000799536"/>
    </source>
</evidence>
<organism evidence="4 5">
    <name type="scientific">Delitschia confertaspora ATCC 74209</name>
    <dbReference type="NCBI Taxonomy" id="1513339"/>
    <lineage>
        <taxon>Eukaryota</taxon>
        <taxon>Fungi</taxon>
        <taxon>Dikarya</taxon>
        <taxon>Ascomycota</taxon>
        <taxon>Pezizomycotina</taxon>
        <taxon>Dothideomycetes</taxon>
        <taxon>Pleosporomycetidae</taxon>
        <taxon>Pleosporales</taxon>
        <taxon>Delitschiaceae</taxon>
        <taxon>Delitschia</taxon>
    </lineage>
</organism>
<dbReference type="EMBL" id="ML994202">
    <property type="protein sequence ID" value="KAF2197759.1"/>
    <property type="molecule type" value="Genomic_DNA"/>
</dbReference>
<evidence type="ECO:0000313" key="4">
    <source>
        <dbReference type="EMBL" id="KAF2197759.1"/>
    </source>
</evidence>
<dbReference type="PANTHER" id="PTHR47706:SF10">
    <property type="entry name" value="NMRA-LIKE DOMAIN-CONTAINING PROTEIN"/>
    <property type="match status" value="1"/>
</dbReference>
<dbReference type="Pfam" id="PF05368">
    <property type="entry name" value="NmrA"/>
    <property type="match status" value="1"/>
</dbReference>
<dbReference type="Proteomes" id="UP000799536">
    <property type="component" value="Unassembled WGS sequence"/>
</dbReference>
<keyword evidence="2" id="KW-0560">Oxidoreductase</keyword>
<feature type="domain" description="NmrA-like" evidence="3">
    <location>
        <begin position="6"/>
        <end position="235"/>
    </location>
</feature>
<comment type="caution">
    <text evidence="4">The sequence shown here is derived from an EMBL/GenBank/DDBJ whole genome shotgun (WGS) entry which is preliminary data.</text>
</comment>
<dbReference type="Gene3D" id="3.40.50.720">
    <property type="entry name" value="NAD(P)-binding Rossmann-like Domain"/>
    <property type="match status" value="1"/>
</dbReference>
<dbReference type="Gene3D" id="3.90.25.10">
    <property type="entry name" value="UDP-galactose 4-epimerase, domain 1"/>
    <property type="match status" value="1"/>
</dbReference>
<name>A0A9P4JGB1_9PLEO</name>
<keyword evidence="1" id="KW-0521">NADP</keyword>
<dbReference type="PANTHER" id="PTHR47706">
    <property type="entry name" value="NMRA-LIKE FAMILY PROTEIN"/>
    <property type="match status" value="1"/>
</dbReference>
<dbReference type="AlphaFoldDB" id="A0A9P4JGB1"/>
<protein>
    <submittedName>
        <fullName evidence="4">NAD(P)-binding protein</fullName>
    </submittedName>
</protein>
<dbReference type="OrthoDB" id="9984533at2759"/>
<evidence type="ECO:0000256" key="1">
    <source>
        <dbReference type="ARBA" id="ARBA00022857"/>
    </source>
</evidence>
<accession>A0A9P4JGB1</accession>
<dbReference type="GO" id="GO:0016491">
    <property type="term" value="F:oxidoreductase activity"/>
    <property type="evidence" value="ECO:0007669"/>
    <property type="project" value="UniProtKB-KW"/>
</dbReference>
<dbReference type="InterPro" id="IPR051609">
    <property type="entry name" value="NmrA/Isoflavone_reductase-like"/>
</dbReference>
<evidence type="ECO:0000256" key="2">
    <source>
        <dbReference type="ARBA" id="ARBA00023002"/>
    </source>
</evidence>
<proteinExistence type="predicted"/>
<dbReference type="SUPFAM" id="SSF51735">
    <property type="entry name" value="NAD(P)-binding Rossmann-fold domains"/>
    <property type="match status" value="1"/>
</dbReference>
<reference evidence="4" key="1">
    <citation type="journal article" date="2020" name="Stud. Mycol.">
        <title>101 Dothideomycetes genomes: a test case for predicting lifestyles and emergence of pathogens.</title>
        <authorList>
            <person name="Haridas S."/>
            <person name="Albert R."/>
            <person name="Binder M."/>
            <person name="Bloem J."/>
            <person name="Labutti K."/>
            <person name="Salamov A."/>
            <person name="Andreopoulos B."/>
            <person name="Baker S."/>
            <person name="Barry K."/>
            <person name="Bills G."/>
            <person name="Bluhm B."/>
            <person name="Cannon C."/>
            <person name="Castanera R."/>
            <person name="Culley D."/>
            <person name="Daum C."/>
            <person name="Ezra D."/>
            <person name="Gonzalez J."/>
            <person name="Henrissat B."/>
            <person name="Kuo A."/>
            <person name="Liang C."/>
            <person name="Lipzen A."/>
            <person name="Lutzoni F."/>
            <person name="Magnuson J."/>
            <person name="Mondo S."/>
            <person name="Nolan M."/>
            <person name="Ohm R."/>
            <person name="Pangilinan J."/>
            <person name="Park H.-J."/>
            <person name="Ramirez L."/>
            <person name="Alfaro M."/>
            <person name="Sun H."/>
            <person name="Tritt A."/>
            <person name="Yoshinaga Y."/>
            <person name="Zwiers L.-H."/>
            <person name="Turgeon B."/>
            <person name="Goodwin S."/>
            <person name="Spatafora J."/>
            <person name="Crous P."/>
            <person name="Grigoriev I."/>
        </authorList>
    </citation>
    <scope>NUCLEOTIDE SEQUENCE</scope>
    <source>
        <strain evidence="4">ATCC 74209</strain>
    </source>
</reference>
<dbReference type="InterPro" id="IPR045312">
    <property type="entry name" value="PCBER-like"/>
</dbReference>
<dbReference type="InterPro" id="IPR036291">
    <property type="entry name" value="NAD(P)-bd_dom_sf"/>
</dbReference>
<dbReference type="InterPro" id="IPR008030">
    <property type="entry name" value="NmrA-like"/>
</dbReference>
<evidence type="ECO:0000259" key="3">
    <source>
        <dbReference type="Pfam" id="PF05368"/>
    </source>
</evidence>
<dbReference type="CDD" id="cd05259">
    <property type="entry name" value="PCBER_SDR_a"/>
    <property type="match status" value="1"/>
</dbReference>